<dbReference type="CDD" id="cd00074">
    <property type="entry name" value="HFD_H2A"/>
    <property type="match status" value="1"/>
</dbReference>
<comment type="similarity">
    <text evidence="3 9">Belongs to the histone H2A family.</text>
</comment>
<dbReference type="SMART" id="SM00414">
    <property type="entry name" value="H2A"/>
    <property type="match status" value="1"/>
</dbReference>
<dbReference type="GO" id="GO:0003677">
    <property type="term" value="F:DNA binding"/>
    <property type="evidence" value="ECO:0007669"/>
    <property type="project" value="UniProtKB-KW"/>
</dbReference>
<dbReference type="PRINTS" id="PR00620">
    <property type="entry name" value="HISTONEH2A"/>
</dbReference>
<dbReference type="Proteomes" id="UP000095287">
    <property type="component" value="Unplaced"/>
</dbReference>
<evidence type="ECO:0000256" key="10">
    <source>
        <dbReference type="SAM" id="MobiDB-lite"/>
    </source>
</evidence>
<comment type="subunit">
    <text evidence="9">The nucleosome is a histone octamer containing two molecules each of H2A, H2B, H3 and H4 assembled in one H3-H4 heterotetramer and two H2A-H2B heterodimers. The octamer wraps approximately 147 bp of DNA.</text>
</comment>
<evidence type="ECO:0000256" key="5">
    <source>
        <dbReference type="ARBA" id="ARBA00022499"/>
    </source>
</evidence>
<dbReference type="PANTHER" id="PTHR23430">
    <property type="entry name" value="HISTONE H2A"/>
    <property type="match status" value="1"/>
</dbReference>
<evidence type="ECO:0000256" key="6">
    <source>
        <dbReference type="ARBA" id="ARBA00023125"/>
    </source>
</evidence>
<dbReference type="GO" id="GO:0005634">
    <property type="term" value="C:nucleus"/>
    <property type="evidence" value="ECO:0007669"/>
    <property type="project" value="UniProtKB-SubCell"/>
</dbReference>
<evidence type="ECO:0000313" key="13">
    <source>
        <dbReference type="WBParaSite" id="L893_g21744.t1"/>
    </source>
</evidence>
<evidence type="ECO:0000256" key="4">
    <source>
        <dbReference type="ARBA" id="ARBA00022454"/>
    </source>
</evidence>
<keyword evidence="5" id="KW-1017">Isopeptide bond</keyword>
<evidence type="ECO:0000256" key="2">
    <source>
        <dbReference type="ARBA" id="ARBA00004286"/>
    </source>
</evidence>
<accession>A0A1I7Z1U2</accession>
<feature type="domain" description="Core Histone H2A/H2B/H3" evidence="11">
    <location>
        <begin position="16"/>
        <end position="93"/>
    </location>
</feature>
<dbReference type="PROSITE" id="PS00046">
    <property type="entry name" value="HISTONE_H2A"/>
    <property type="match status" value="1"/>
</dbReference>
<evidence type="ECO:0000256" key="3">
    <source>
        <dbReference type="ARBA" id="ARBA00010691"/>
    </source>
</evidence>
<dbReference type="InterPro" id="IPR002119">
    <property type="entry name" value="Histone_H2A"/>
</dbReference>
<dbReference type="InterPro" id="IPR032458">
    <property type="entry name" value="Histone_H2A_CS"/>
</dbReference>
<dbReference type="GO" id="GO:0046982">
    <property type="term" value="F:protein heterodimerization activity"/>
    <property type="evidence" value="ECO:0007669"/>
    <property type="project" value="InterPro"/>
</dbReference>
<comment type="subcellular location">
    <subcellularLocation>
        <location evidence="2">Chromosome</location>
    </subcellularLocation>
    <subcellularLocation>
        <location evidence="1 9">Nucleus</location>
    </subcellularLocation>
</comment>
<protein>
    <recommendedName>
        <fullName evidence="9">Histone H2A</fullName>
    </recommendedName>
</protein>
<dbReference type="InterPro" id="IPR007125">
    <property type="entry name" value="H2A/H2B/H3"/>
</dbReference>
<evidence type="ECO:0000256" key="7">
    <source>
        <dbReference type="ARBA" id="ARBA00023242"/>
    </source>
</evidence>
<organism evidence="12 13">
    <name type="scientific">Steinernema glaseri</name>
    <dbReference type="NCBI Taxonomy" id="37863"/>
    <lineage>
        <taxon>Eukaryota</taxon>
        <taxon>Metazoa</taxon>
        <taxon>Ecdysozoa</taxon>
        <taxon>Nematoda</taxon>
        <taxon>Chromadorea</taxon>
        <taxon>Rhabditida</taxon>
        <taxon>Tylenchina</taxon>
        <taxon>Panagrolaimomorpha</taxon>
        <taxon>Strongyloidoidea</taxon>
        <taxon>Steinernematidae</taxon>
        <taxon>Steinernema</taxon>
    </lineage>
</organism>
<dbReference type="WBParaSite" id="L893_g21744.t1">
    <property type="protein sequence ID" value="L893_g21744.t1"/>
    <property type="gene ID" value="L893_g21744"/>
</dbReference>
<evidence type="ECO:0000256" key="1">
    <source>
        <dbReference type="ARBA" id="ARBA00004123"/>
    </source>
</evidence>
<dbReference type="AlphaFoldDB" id="A0A1I7Z1U2"/>
<dbReference type="Pfam" id="PF00125">
    <property type="entry name" value="Histone"/>
    <property type="match status" value="1"/>
</dbReference>
<sequence length="135" mass="14681">MSALPQPGPKKNIKLPDASRSRSSRAGLTFPVGRVHRALKKGRYAQRVGTGCPVYLAAAVEYIVAEMLDIAGQEAIANKKQRITPRHISVAVQQDNEMKTLLRDVIIASSGGGINIHPDLIKKTKESLKKEGKTK</sequence>
<dbReference type="InterPro" id="IPR009072">
    <property type="entry name" value="Histone-fold"/>
</dbReference>
<name>A0A1I7Z1U2_9BILA</name>
<dbReference type="Gene3D" id="1.10.20.10">
    <property type="entry name" value="Histone, subunit A"/>
    <property type="match status" value="1"/>
</dbReference>
<dbReference type="FunFam" id="1.10.20.10:FF:000093">
    <property type="entry name" value="Histone H2A"/>
    <property type="match status" value="1"/>
</dbReference>
<keyword evidence="8 9" id="KW-0544">Nucleosome core</keyword>
<keyword evidence="7 9" id="KW-0539">Nucleus</keyword>
<evidence type="ECO:0000256" key="9">
    <source>
        <dbReference type="RuleBase" id="RU003767"/>
    </source>
</evidence>
<keyword evidence="4 9" id="KW-0158">Chromosome</keyword>
<keyword evidence="6 9" id="KW-0238">DNA-binding</keyword>
<evidence type="ECO:0000256" key="8">
    <source>
        <dbReference type="ARBA" id="ARBA00023269"/>
    </source>
</evidence>
<evidence type="ECO:0000259" key="11">
    <source>
        <dbReference type="Pfam" id="PF00125"/>
    </source>
</evidence>
<dbReference type="GO" id="GO:0030527">
    <property type="term" value="F:structural constituent of chromatin"/>
    <property type="evidence" value="ECO:0007669"/>
    <property type="project" value="InterPro"/>
</dbReference>
<proteinExistence type="inferred from homology"/>
<keyword evidence="12" id="KW-1185">Reference proteome</keyword>
<reference evidence="13" key="1">
    <citation type="submission" date="2016-11" db="UniProtKB">
        <authorList>
            <consortium name="WormBaseParasite"/>
        </authorList>
    </citation>
    <scope>IDENTIFICATION</scope>
</reference>
<feature type="region of interest" description="Disordered" evidence="10">
    <location>
        <begin position="1"/>
        <end position="27"/>
    </location>
</feature>
<dbReference type="SUPFAM" id="SSF47113">
    <property type="entry name" value="Histone-fold"/>
    <property type="match status" value="1"/>
</dbReference>
<evidence type="ECO:0000313" key="12">
    <source>
        <dbReference type="Proteomes" id="UP000095287"/>
    </source>
</evidence>
<dbReference type="GO" id="GO:0000786">
    <property type="term" value="C:nucleosome"/>
    <property type="evidence" value="ECO:0007669"/>
    <property type="project" value="UniProtKB-KW"/>
</dbReference>